<feature type="transmembrane region" description="Helical" evidence="7">
    <location>
        <begin position="350"/>
        <end position="370"/>
    </location>
</feature>
<evidence type="ECO:0008006" key="12">
    <source>
        <dbReference type="Google" id="ProtNLM"/>
    </source>
</evidence>
<comment type="subcellular location">
    <subcellularLocation>
        <location evidence="1">Membrane</location>
        <topology evidence="1">Multi-pass membrane protein</topology>
    </subcellularLocation>
</comment>
<dbReference type="EMBL" id="CDSF01000078">
    <property type="protein sequence ID" value="CEO97071.1"/>
    <property type="molecule type" value="Genomic_DNA"/>
</dbReference>
<comment type="similarity">
    <text evidence="2">Belongs to the TDE1 family.</text>
</comment>
<feature type="transmembrane region" description="Helical" evidence="7">
    <location>
        <begin position="120"/>
        <end position="140"/>
    </location>
</feature>
<evidence type="ECO:0000256" key="7">
    <source>
        <dbReference type="SAM" id="Phobius"/>
    </source>
</evidence>
<organism evidence="8 10">
    <name type="scientific">Plasmodiophora brassicae</name>
    <name type="common">Clubroot disease agent</name>
    <dbReference type="NCBI Taxonomy" id="37360"/>
    <lineage>
        <taxon>Eukaryota</taxon>
        <taxon>Sar</taxon>
        <taxon>Rhizaria</taxon>
        <taxon>Endomyxa</taxon>
        <taxon>Phytomyxea</taxon>
        <taxon>Plasmodiophorida</taxon>
        <taxon>Plasmodiophoridae</taxon>
        <taxon>Plasmodiophora</taxon>
    </lineage>
</organism>
<keyword evidence="9" id="KW-0496">Mitochondrion</keyword>
<evidence type="ECO:0000313" key="11">
    <source>
        <dbReference type="Proteomes" id="UP000290189"/>
    </source>
</evidence>
<dbReference type="Pfam" id="PF03348">
    <property type="entry name" value="Serinc"/>
    <property type="match status" value="1"/>
</dbReference>
<dbReference type="InterPro" id="IPR005016">
    <property type="entry name" value="TDE1/TMS"/>
</dbReference>
<feature type="transmembrane region" description="Helical" evidence="7">
    <location>
        <begin position="147"/>
        <end position="174"/>
    </location>
</feature>
<gene>
    <name evidence="8" type="ORF">PBRA_005675</name>
    <name evidence="9" type="ORF">PLBR_LOCUS8266</name>
</gene>
<feature type="transmembrane region" description="Helical" evidence="7">
    <location>
        <begin position="186"/>
        <end position="212"/>
    </location>
</feature>
<evidence type="ECO:0000313" key="8">
    <source>
        <dbReference type="EMBL" id="CEO97071.1"/>
    </source>
</evidence>
<evidence type="ECO:0000256" key="1">
    <source>
        <dbReference type="ARBA" id="ARBA00004141"/>
    </source>
</evidence>
<dbReference type="PANTHER" id="PTHR10383:SF9">
    <property type="entry name" value="SERINE INCORPORATOR, ISOFORM F"/>
    <property type="match status" value="1"/>
</dbReference>
<evidence type="ECO:0000256" key="4">
    <source>
        <dbReference type="ARBA" id="ARBA00022989"/>
    </source>
</evidence>
<reference evidence="9 11" key="2">
    <citation type="submission" date="2018-03" db="EMBL/GenBank/DDBJ databases">
        <authorList>
            <person name="Fogelqvist J."/>
        </authorList>
    </citation>
    <scope>NUCLEOTIDE SEQUENCE [LARGE SCALE GENOMIC DNA]</scope>
</reference>
<dbReference type="OrthoDB" id="5963193at2759"/>
<feature type="transmembrane region" description="Helical" evidence="7">
    <location>
        <begin position="281"/>
        <end position="300"/>
    </location>
</feature>
<keyword evidence="3 7" id="KW-0812">Transmembrane</keyword>
<feature type="transmembrane region" description="Helical" evidence="7">
    <location>
        <begin position="249"/>
        <end position="269"/>
    </location>
</feature>
<feature type="transmembrane region" description="Helical" evidence="7">
    <location>
        <begin position="93"/>
        <end position="114"/>
    </location>
</feature>
<feature type="transmembrane region" description="Helical" evidence="7">
    <location>
        <begin position="390"/>
        <end position="408"/>
    </location>
</feature>
<geneLocation type="mitochondrion" evidence="9"/>
<name>A0A0G4IP94_PLABS</name>
<sequence length="426" mass="45451">MGCMLSCLGSCAGAAAGSACCSAGKVSVKTSRGSKVFHLLIVFLAAVIALLFRFQLHATLDSAGGVVGNRFKKICTNTFPECDNDSQCIGLHAALRVCIALFAFFLMTAVGCAASPTFHYGFVGVKFLVWLVLTVGAMFLPNAFADGFAAFAMFGAAAFLLLQVLTIVSSAYNWNDRWASKGGNAWLIAILVVCLVIWALDITLTGYLYTWFAPNRDCVSQTTLITMNFVIGIVLTGLSVSPVAPHGSILTSSCLAGYIMFVTFSALSADPSSCNTRKNDDASDIIGLVIGAIVMTYRAFSTSRASLFGPTNDETEKGVDQDDDDVESEGADGDDGDEKNDPVEGRWDAMLFYALLALSSLYLMMSISQFQIGHDSATASAAKFGISKDVMWVNIGVTWATAALYLWTLTAPRLLPGRDFGVDFDD</sequence>
<dbReference type="Proteomes" id="UP000290189">
    <property type="component" value="Unassembled WGS sequence"/>
</dbReference>
<evidence type="ECO:0000313" key="9">
    <source>
        <dbReference type="EMBL" id="SPR01051.1"/>
    </source>
</evidence>
<keyword evidence="5 7" id="KW-0472">Membrane</keyword>
<evidence type="ECO:0000256" key="5">
    <source>
        <dbReference type="ARBA" id="ARBA00023136"/>
    </source>
</evidence>
<evidence type="ECO:0000256" key="2">
    <source>
        <dbReference type="ARBA" id="ARBA00006665"/>
    </source>
</evidence>
<dbReference type="AlphaFoldDB" id="A0A0G4IP94"/>
<dbReference type="Proteomes" id="UP000039324">
    <property type="component" value="Unassembled WGS sequence"/>
</dbReference>
<dbReference type="OMA" id="ECCESEK"/>
<protein>
    <recommendedName>
        <fullName evidence="12">Serine incorporator</fullName>
    </recommendedName>
</protein>
<proteinExistence type="inferred from homology"/>
<evidence type="ECO:0000256" key="3">
    <source>
        <dbReference type="ARBA" id="ARBA00022692"/>
    </source>
</evidence>
<accession>A0A0G4IP94</accession>
<feature type="transmembrane region" description="Helical" evidence="7">
    <location>
        <begin position="33"/>
        <end position="52"/>
    </location>
</feature>
<feature type="region of interest" description="Disordered" evidence="6">
    <location>
        <begin position="311"/>
        <end position="342"/>
    </location>
</feature>
<evidence type="ECO:0000256" key="6">
    <source>
        <dbReference type="SAM" id="MobiDB-lite"/>
    </source>
</evidence>
<dbReference type="PANTHER" id="PTHR10383">
    <property type="entry name" value="SERINE INCORPORATOR"/>
    <property type="match status" value="1"/>
</dbReference>
<feature type="transmembrane region" description="Helical" evidence="7">
    <location>
        <begin position="224"/>
        <end position="243"/>
    </location>
</feature>
<evidence type="ECO:0000313" key="10">
    <source>
        <dbReference type="Proteomes" id="UP000039324"/>
    </source>
</evidence>
<keyword evidence="10" id="KW-1185">Reference proteome</keyword>
<dbReference type="GO" id="GO:0016020">
    <property type="term" value="C:membrane"/>
    <property type="evidence" value="ECO:0007669"/>
    <property type="project" value="UniProtKB-SubCell"/>
</dbReference>
<dbReference type="EMBL" id="OVEO01000016">
    <property type="protein sequence ID" value="SPR01051.1"/>
    <property type="molecule type" value="Genomic_DNA"/>
</dbReference>
<feature type="compositionally biased region" description="Acidic residues" evidence="6">
    <location>
        <begin position="321"/>
        <end position="338"/>
    </location>
</feature>
<reference evidence="8 10" key="1">
    <citation type="submission" date="2015-02" db="EMBL/GenBank/DDBJ databases">
        <authorList>
            <person name="Chooi Y.-H."/>
        </authorList>
    </citation>
    <scope>NUCLEOTIDE SEQUENCE [LARGE SCALE GENOMIC DNA]</scope>
    <source>
        <strain evidence="8">E3</strain>
    </source>
</reference>
<keyword evidence="4 7" id="KW-1133">Transmembrane helix</keyword>